<protein>
    <submittedName>
        <fullName evidence="5">Predicted dehydrogenase</fullName>
    </submittedName>
</protein>
<dbReference type="STRING" id="1678840.ATC1_131594"/>
<dbReference type="SUPFAM" id="SSF55347">
    <property type="entry name" value="Glyceraldehyde-3-phosphate dehydrogenase-like, C-terminal domain"/>
    <property type="match status" value="1"/>
</dbReference>
<dbReference type="EMBL" id="DF968181">
    <property type="protein sequence ID" value="GAP41602.1"/>
    <property type="molecule type" value="Genomic_DNA"/>
</dbReference>
<keyword evidence="2" id="KW-0560">Oxidoreductase</keyword>
<dbReference type="PANTHER" id="PTHR42840:SF3">
    <property type="entry name" value="BINDING ROSSMANN FOLD OXIDOREDUCTASE, PUTATIVE (AFU_ORTHOLOGUE AFUA_2G10240)-RELATED"/>
    <property type="match status" value="1"/>
</dbReference>
<feature type="domain" description="Gfo/Idh/MocA-like oxidoreductase N-terminal" evidence="3">
    <location>
        <begin position="4"/>
        <end position="121"/>
    </location>
</feature>
<dbReference type="InterPro" id="IPR055170">
    <property type="entry name" value="GFO_IDH_MocA-like_dom"/>
</dbReference>
<dbReference type="OrthoDB" id="9815825at2"/>
<dbReference type="GO" id="GO:0000166">
    <property type="term" value="F:nucleotide binding"/>
    <property type="evidence" value="ECO:0007669"/>
    <property type="project" value="InterPro"/>
</dbReference>
<accession>A0A0S7BU81</accession>
<feature type="domain" description="GFO/IDH/MocA-like oxidoreductase" evidence="4">
    <location>
        <begin position="134"/>
        <end position="257"/>
    </location>
</feature>
<comment type="similarity">
    <text evidence="1">Belongs to the Gfo/Idh/MocA family.</text>
</comment>
<dbReference type="RefSeq" id="WP_062283151.1">
    <property type="nucleotide sequence ID" value="NZ_DF968181.1"/>
</dbReference>
<dbReference type="InterPro" id="IPR036291">
    <property type="entry name" value="NAD(P)-bd_dom_sf"/>
</dbReference>
<evidence type="ECO:0000313" key="6">
    <source>
        <dbReference type="Proteomes" id="UP000053370"/>
    </source>
</evidence>
<sequence>MEKVKIGVAGLGRLGKIHARNLAFKIPGAELTAACSLLESELAYAKNELNVQDCYTNYDEMLAKADIQAVAIVTSSGEHCKQLAAALDAGKHVFCEKPLGITVDECFAAEKAVEKHPEKVFLLGFMRRFDPSYVYAKAKIEDGAIGEPYLVKATGVDPLKYIEGALKFAKTSGGLFIDMAIHDIDLMRWFLKSDPVSVYAVGSSYGFPQFAEIGDAEAGCALYKFQNDAMGIIHTGRTAAHGYHIETEIVGTKGSIRISPVPQKNLAILYNEQGVVTECVEAFPERFDEAYRSELQYFIDCVLTGKTPEINVYDGTRSTQIAFATTRSFKEGALVHIQYSD</sequence>
<dbReference type="Gene3D" id="3.30.360.10">
    <property type="entry name" value="Dihydrodipicolinate Reductase, domain 2"/>
    <property type="match status" value="1"/>
</dbReference>
<evidence type="ECO:0000313" key="5">
    <source>
        <dbReference type="EMBL" id="GAP41602.1"/>
    </source>
</evidence>
<reference evidence="5" key="1">
    <citation type="journal article" date="2015" name="Genome Announc.">
        <title>Draft Genome Sequence of Anaerolineae Strain TC1, a Novel Isolate from a Methanogenic Wastewater Treatment System.</title>
        <authorList>
            <person name="Matsuura N."/>
            <person name="Tourlousse D.M."/>
            <person name="Sun L."/>
            <person name="Toyonaga M."/>
            <person name="Kuroda K."/>
            <person name="Ohashi A."/>
            <person name="Cruz R."/>
            <person name="Yamaguchi T."/>
            <person name="Sekiguchi Y."/>
        </authorList>
    </citation>
    <scope>NUCLEOTIDE SEQUENCE [LARGE SCALE GENOMIC DNA]</scope>
    <source>
        <strain evidence="5">TC1</strain>
    </source>
</reference>
<dbReference type="SUPFAM" id="SSF51735">
    <property type="entry name" value="NAD(P)-binding Rossmann-fold domains"/>
    <property type="match status" value="1"/>
</dbReference>
<organism evidence="5">
    <name type="scientific">Flexilinea flocculi</name>
    <dbReference type="NCBI Taxonomy" id="1678840"/>
    <lineage>
        <taxon>Bacteria</taxon>
        <taxon>Bacillati</taxon>
        <taxon>Chloroflexota</taxon>
        <taxon>Anaerolineae</taxon>
        <taxon>Anaerolineales</taxon>
        <taxon>Anaerolineaceae</taxon>
        <taxon>Flexilinea</taxon>
    </lineage>
</organism>
<proteinExistence type="inferred from homology"/>
<evidence type="ECO:0000256" key="2">
    <source>
        <dbReference type="ARBA" id="ARBA00023002"/>
    </source>
</evidence>
<dbReference type="GO" id="GO:0016491">
    <property type="term" value="F:oxidoreductase activity"/>
    <property type="evidence" value="ECO:0007669"/>
    <property type="project" value="UniProtKB-KW"/>
</dbReference>
<name>A0A0S7BU81_9CHLR</name>
<dbReference type="InterPro" id="IPR000683">
    <property type="entry name" value="Gfo/Idh/MocA-like_OxRdtase_N"/>
</dbReference>
<dbReference type="Pfam" id="PF01408">
    <property type="entry name" value="GFO_IDH_MocA"/>
    <property type="match status" value="1"/>
</dbReference>
<dbReference type="Gene3D" id="3.40.50.720">
    <property type="entry name" value="NAD(P)-binding Rossmann-like Domain"/>
    <property type="match status" value="1"/>
</dbReference>
<dbReference type="PATRIC" id="fig|1678840.3.peg.3084"/>
<evidence type="ECO:0000259" key="4">
    <source>
        <dbReference type="Pfam" id="PF22725"/>
    </source>
</evidence>
<keyword evidence="6" id="KW-1185">Reference proteome</keyword>
<evidence type="ECO:0000259" key="3">
    <source>
        <dbReference type="Pfam" id="PF01408"/>
    </source>
</evidence>
<gene>
    <name evidence="5" type="ORF">ATC1_131594</name>
</gene>
<dbReference type="Proteomes" id="UP000053370">
    <property type="component" value="Unassembled WGS sequence"/>
</dbReference>
<dbReference type="Pfam" id="PF22725">
    <property type="entry name" value="GFO_IDH_MocA_C3"/>
    <property type="match status" value="1"/>
</dbReference>
<evidence type="ECO:0000256" key="1">
    <source>
        <dbReference type="ARBA" id="ARBA00010928"/>
    </source>
</evidence>
<dbReference type="AlphaFoldDB" id="A0A0S7BU81"/>
<dbReference type="PANTHER" id="PTHR42840">
    <property type="entry name" value="NAD(P)-BINDING ROSSMANN-FOLD SUPERFAMILY PROTEIN-RELATED"/>
    <property type="match status" value="1"/>
</dbReference>